<dbReference type="EMBL" id="CAICTM010000646">
    <property type="protein sequence ID" value="CAB9514330.1"/>
    <property type="molecule type" value="Genomic_DNA"/>
</dbReference>
<dbReference type="Gene3D" id="3.40.390.10">
    <property type="entry name" value="Collagenase (Catalytic Domain)"/>
    <property type="match status" value="1"/>
</dbReference>
<dbReference type="InterPro" id="IPR042089">
    <property type="entry name" value="Peptidase_M13_dom_2"/>
</dbReference>
<feature type="domain" description="Peptidase M13 C-terminal" evidence="8">
    <location>
        <begin position="549"/>
        <end position="722"/>
    </location>
</feature>
<dbReference type="AlphaFoldDB" id="A0A9N8HJ99"/>
<dbReference type="OrthoDB" id="6475849at2759"/>
<gene>
    <name evidence="10" type="ORF">SEMRO_647_G180880.1</name>
</gene>
<dbReference type="InterPro" id="IPR024079">
    <property type="entry name" value="MetalloPept_cat_dom_sf"/>
</dbReference>
<evidence type="ECO:0000256" key="5">
    <source>
        <dbReference type="ARBA" id="ARBA00022801"/>
    </source>
</evidence>
<dbReference type="GO" id="GO:0005886">
    <property type="term" value="C:plasma membrane"/>
    <property type="evidence" value="ECO:0007669"/>
    <property type="project" value="TreeGrafter"/>
</dbReference>
<evidence type="ECO:0000256" key="7">
    <source>
        <dbReference type="ARBA" id="ARBA00023049"/>
    </source>
</evidence>
<keyword evidence="11" id="KW-1185">Reference proteome</keyword>
<dbReference type="InterPro" id="IPR008753">
    <property type="entry name" value="Peptidase_M13_N"/>
</dbReference>
<dbReference type="Proteomes" id="UP001153069">
    <property type="component" value="Unassembled WGS sequence"/>
</dbReference>
<evidence type="ECO:0000256" key="2">
    <source>
        <dbReference type="ARBA" id="ARBA00007357"/>
    </source>
</evidence>
<keyword evidence="6" id="KW-0862">Zinc</keyword>
<sequence length="729" mass="81745">MTSREPYKCPCCNNPWAAATGEFFAKLCEPCQETNQKNEAISRENMDPNTLPSSNFFKYSNGTWLEKNPIPPEYPQWDTFVSLTAQSQENLKNLLEELRAKKTNGTCTEEEAKVAAFFDAAMDEDEIEKQGVKPLAPIMALIDQAVAAQTSGQKEELAKTFGTLSMEYGLSVFFGIGVSPDNANTDHSLLEVCQGGIGLPDRDYYFDEDKQDKRDAYQKALALMLTLLLVDATATEPTEEMTLAAQKVYQVELKLAEKHMTRTENRDPHDTYNKMSVADFIQSTGDGSFDFGAFFAAATGKSVADLGDINIRNVEALKRVAQVVSEMEPETLGYYMKWRTVRSYSPYLPKAFVQAHFDFFQTTLAGTKEIKPRWKRAMAFTEGALGEALGKLYCAKYFDATSKERAVNIVEQVRQALEARLKEVDWMTADSTREQALKKMGRFGVKIGYPDKWTDYSTVKIDASSMTFLDMVFAGEKFDRLQDVKEMNAPTDKDKWFMTPQTINAVSIELSQASLTKDQVSAPSHLTLFSNACGFVIPESLNGRIEFTSVDADDAVNFGGMGAVIGHEMTHGFDDKGRKFDFAGTLTDWWTAEDAKEYESRVEVMVKQANSFQIHGQNVQGEMTSGENIADLGGLRLALRAMKAADGYDETALVDGFSPLQRFFLSWSQCWRQNITKERALQLLTIDYHGPNEMRCNGPLSNMQEFHAAFDVKEGDAMYVPVDQRVDIW</sequence>
<evidence type="ECO:0000313" key="10">
    <source>
        <dbReference type="EMBL" id="CAB9514330.1"/>
    </source>
</evidence>
<evidence type="ECO:0000256" key="1">
    <source>
        <dbReference type="ARBA" id="ARBA00001947"/>
    </source>
</evidence>
<dbReference type="PANTHER" id="PTHR11733:SF167">
    <property type="entry name" value="FI17812P1-RELATED"/>
    <property type="match status" value="1"/>
</dbReference>
<keyword evidence="3" id="KW-0645">Protease</keyword>
<comment type="cofactor">
    <cofactor evidence="1">
        <name>Zn(2+)</name>
        <dbReference type="ChEBI" id="CHEBI:29105"/>
    </cofactor>
</comment>
<evidence type="ECO:0000256" key="3">
    <source>
        <dbReference type="ARBA" id="ARBA00022670"/>
    </source>
</evidence>
<dbReference type="GO" id="GO:0016485">
    <property type="term" value="P:protein processing"/>
    <property type="evidence" value="ECO:0007669"/>
    <property type="project" value="TreeGrafter"/>
</dbReference>
<keyword evidence="7" id="KW-0482">Metalloprotease</keyword>
<reference evidence="10" key="1">
    <citation type="submission" date="2020-06" db="EMBL/GenBank/DDBJ databases">
        <authorList>
            <consortium name="Plant Systems Biology data submission"/>
        </authorList>
    </citation>
    <scope>NUCLEOTIDE SEQUENCE</scope>
    <source>
        <strain evidence="10">D6</strain>
    </source>
</reference>
<comment type="caution">
    <text evidence="10">The sequence shown here is derived from an EMBL/GenBank/DDBJ whole genome shotgun (WGS) entry which is preliminary data.</text>
</comment>
<evidence type="ECO:0000256" key="4">
    <source>
        <dbReference type="ARBA" id="ARBA00022723"/>
    </source>
</evidence>
<dbReference type="SUPFAM" id="SSF55486">
    <property type="entry name" value="Metalloproteases ('zincins'), catalytic domain"/>
    <property type="match status" value="1"/>
</dbReference>
<dbReference type="GO" id="GO:0046872">
    <property type="term" value="F:metal ion binding"/>
    <property type="evidence" value="ECO:0007669"/>
    <property type="project" value="UniProtKB-KW"/>
</dbReference>
<keyword evidence="4" id="KW-0479">Metal-binding</keyword>
<dbReference type="InterPro" id="IPR000718">
    <property type="entry name" value="Peptidase_M13"/>
</dbReference>
<dbReference type="InterPro" id="IPR018497">
    <property type="entry name" value="Peptidase_M13_C"/>
</dbReference>
<organism evidence="10 11">
    <name type="scientific">Seminavis robusta</name>
    <dbReference type="NCBI Taxonomy" id="568900"/>
    <lineage>
        <taxon>Eukaryota</taxon>
        <taxon>Sar</taxon>
        <taxon>Stramenopiles</taxon>
        <taxon>Ochrophyta</taxon>
        <taxon>Bacillariophyta</taxon>
        <taxon>Bacillariophyceae</taxon>
        <taxon>Bacillariophycidae</taxon>
        <taxon>Naviculales</taxon>
        <taxon>Naviculaceae</taxon>
        <taxon>Seminavis</taxon>
    </lineage>
</organism>
<dbReference type="PANTHER" id="PTHR11733">
    <property type="entry name" value="ZINC METALLOPROTEASE FAMILY M13 NEPRILYSIN-RELATED"/>
    <property type="match status" value="1"/>
</dbReference>
<comment type="similarity">
    <text evidence="2">Belongs to the peptidase M13 family.</text>
</comment>
<feature type="domain" description="Peptidase M13 N-terminal" evidence="9">
    <location>
        <begin position="52"/>
        <end position="450"/>
    </location>
</feature>
<keyword evidence="5" id="KW-0378">Hydrolase</keyword>
<evidence type="ECO:0000313" key="11">
    <source>
        <dbReference type="Proteomes" id="UP001153069"/>
    </source>
</evidence>
<protein>
    <submittedName>
        <fullName evidence="10">Endothelin-converting enzyme-like 1</fullName>
    </submittedName>
</protein>
<dbReference type="CDD" id="cd08662">
    <property type="entry name" value="M13"/>
    <property type="match status" value="1"/>
</dbReference>
<dbReference type="GO" id="GO:0004222">
    <property type="term" value="F:metalloendopeptidase activity"/>
    <property type="evidence" value="ECO:0007669"/>
    <property type="project" value="InterPro"/>
</dbReference>
<dbReference type="Pfam" id="PF05649">
    <property type="entry name" value="Peptidase_M13_N"/>
    <property type="match status" value="1"/>
</dbReference>
<name>A0A9N8HJ99_9STRA</name>
<dbReference type="PRINTS" id="PR00786">
    <property type="entry name" value="NEPRILYSIN"/>
</dbReference>
<evidence type="ECO:0000256" key="6">
    <source>
        <dbReference type="ARBA" id="ARBA00022833"/>
    </source>
</evidence>
<dbReference type="Gene3D" id="1.10.1380.10">
    <property type="entry name" value="Neutral endopeptidase , domain2"/>
    <property type="match status" value="1"/>
</dbReference>
<dbReference type="Pfam" id="PF01431">
    <property type="entry name" value="Peptidase_M13"/>
    <property type="match status" value="1"/>
</dbReference>
<accession>A0A9N8HJ99</accession>
<proteinExistence type="inferred from homology"/>
<evidence type="ECO:0000259" key="8">
    <source>
        <dbReference type="Pfam" id="PF01431"/>
    </source>
</evidence>
<dbReference type="PROSITE" id="PS51885">
    <property type="entry name" value="NEPRILYSIN"/>
    <property type="match status" value="1"/>
</dbReference>
<evidence type="ECO:0000259" key="9">
    <source>
        <dbReference type="Pfam" id="PF05649"/>
    </source>
</evidence>